<keyword evidence="3" id="KW-0812">Transmembrane</keyword>
<feature type="compositionally biased region" description="Low complexity" evidence="2">
    <location>
        <begin position="36"/>
        <end position="70"/>
    </location>
</feature>
<dbReference type="GO" id="GO:0006897">
    <property type="term" value="P:endocytosis"/>
    <property type="evidence" value="ECO:0007669"/>
    <property type="project" value="TreeGrafter"/>
</dbReference>
<sequence length="298" mass="32593">MTQMAANPPLLAQSNNVGWRHEIDVIGSGGPTSNPIATIASATRSSASSTSTASNHQFHSSPAATSTTTSKSQLHVTTVTTDGGQNISSIYSPNSSASRFSDLHSSTNMTASDLRSPTSFQTRTSTSSYRSPTKWTHFENEDSEFDEDDGDHSKPGVSSDTETRNLLEADACSPEPDDSDMLFVPCEGLSMTTQQRAYYTNCFVRLLKDTQSTTDVTYALRGSHERVMDFFEKSGLDKEDLSRVWNLTDVNEDGWLNLGEFCAAMHIIVLHIKVVVVIAVFYLFSITLISLSTITPKY</sequence>
<feature type="compositionally biased region" description="Low complexity" evidence="2">
    <location>
        <begin position="86"/>
        <end position="98"/>
    </location>
</feature>
<feature type="compositionally biased region" description="Acidic residues" evidence="2">
    <location>
        <begin position="141"/>
        <end position="150"/>
    </location>
</feature>
<dbReference type="GO" id="GO:0005737">
    <property type="term" value="C:cytoplasm"/>
    <property type="evidence" value="ECO:0007669"/>
    <property type="project" value="TreeGrafter"/>
</dbReference>
<dbReference type="Pfam" id="PF12763">
    <property type="entry name" value="EH"/>
    <property type="match status" value="1"/>
</dbReference>
<evidence type="ECO:0000256" key="3">
    <source>
        <dbReference type="SAM" id="Phobius"/>
    </source>
</evidence>
<feature type="compositionally biased region" description="Low complexity" evidence="2">
    <location>
        <begin position="115"/>
        <end position="133"/>
    </location>
</feature>
<accession>A0A914X654</accession>
<dbReference type="PANTHER" id="PTHR11216">
    <property type="entry name" value="EH DOMAIN"/>
    <property type="match status" value="1"/>
</dbReference>
<dbReference type="PROSITE" id="PS50031">
    <property type="entry name" value="EH"/>
    <property type="match status" value="1"/>
</dbReference>
<proteinExistence type="predicted"/>
<evidence type="ECO:0000256" key="2">
    <source>
        <dbReference type="SAM" id="MobiDB-lite"/>
    </source>
</evidence>
<feature type="compositionally biased region" description="Polar residues" evidence="2">
    <location>
        <begin position="71"/>
        <end position="85"/>
    </location>
</feature>
<dbReference type="WBParaSite" id="PSAMB.scaffold6889size8624.g29258.t1">
    <property type="protein sequence ID" value="PSAMB.scaffold6889size8624.g29258.t1"/>
    <property type="gene ID" value="PSAMB.scaffold6889size8624.g29258"/>
</dbReference>
<dbReference type="GO" id="GO:0005509">
    <property type="term" value="F:calcium ion binding"/>
    <property type="evidence" value="ECO:0007669"/>
    <property type="project" value="InterPro"/>
</dbReference>
<dbReference type="Proteomes" id="UP000887566">
    <property type="component" value="Unplaced"/>
</dbReference>
<evidence type="ECO:0000259" key="5">
    <source>
        <dbReference type="PROSITE" id="PS50222"/>
    </source>
</evidence>
<feature type="transmembrane region" description="Helical" evidence="3">
    <location>
        <begin position="268"/>
        <end position="291"/>
    </location>
</feature>
<keyword evidence="3" id="KW-0472">Membrane</keyword>
<keyword evidence="6" id="KW-1185">Reference proteome</keyword>
<feature type="compositionally biased region" description="Polar residues" evidence="2">
    <location>
        <begin position="103"/>
        <end position="113"/>
    </location>
</feature>
<reference evidence="7" key="1">
    <citation type="submission" date="2022-11" db="UniProtKB">
        <authorList>
            <consortium name="WormBaseParasite"/>
        </authorList>
    </citation>
    <scope>IDENTIFICATION</scope>
</reference>
<dbReference type="InterPro" id="IPR002048">
    <property type="entry name" value="EF_hand_dom"/>
</dbReference>
<keyword evidence="1" id="KW-0106">Calcium</keyword>
<feature type="domain" description="EF-hand" evidence="5">
    <location>
        <begin position="236"/>
        <end position="271"/>
    </location>
</feature>
<dbReference type="Gene3D" id="1.10.238.10">
    <property type="entry name" value="EF-hand"/>
    <property type="match status" value="1"/>
</dbReference>
<protein>
    <submittedName>
        <fullName evidence="7">Calmodulin</fullName>
    </submittedName>
</protein>
<dbReference type="CDD" id="cd00052">
    <property type="entry name" value="EH"/>
    <property type="match status" value="1"/>
</dbReference>
<evidence type="ECO:0000256" key="1">
    <source>
        <dbReference type="ARBA" id="ARBA00022837"/>
    </source>
</evidence>
<dbReference type="GO" id="GO:0016197">
    <property type="term" value="P:endosomal transport"/>
    <property type="evidence" value="ECO:0007669"/>
    <property type="project" value="TreeGrafter"/>
</dbReference>
<evidence type="ECO:0000259" key="4">
    <source>
        <dbReference type="PROSITE" id="PS50031"/>
    </source>
</evidence>
<evidence type="ECO:0000313" key="7">
    <source>
        <dbReference type="WBParaSite" id="PSAMB.scaffold6889size8624.g29258.t1"/>
    </source>
</evidence>
<dbReference type="GO" id="GO:0005886">
    <property type="term" value="C:plasma membrane"/>
    <property type="evidence" value="ECO:0007669"/>
    <property type="project" value="TreeGrafter"/>
</dbReference>
<feature type="region of interest" description="Disordered" evidence="2">
    <location>
        <begin position="26"/>
        <end position="164"/>
    </location>
</feature>
<dbReference type="AlphaFoldDB" id="A0A914X654"/>
<name>A0A914X654_9BILA</name>
<dbReference type="InterPro" id="IPR018247">
    <property type="entry name" value="EF_Hand_1_Ca_BS"/>
</dbReference>
<dbReference type="PROSITE" id="PS50222">
    <property type="entry name" value="EF_HAND_2"/>
    <property type="match status" value="1"/>
</dbReference>
<evidence type="ECO:0000313" key="6">
    <source>
        <dbReference type="Proteomes" id="UP000887566"/>
    </source>
</evidence>
<feature type="domain" description="EH" evidence="4">
    <location>
        <begin position="195"/>
        <end position="268"/>
    </location>
</feature>
<dbReference type="PROSITE" id="PS00018">
    <property type="entry name" value="EF_HAND_1"/>
    <property type="match status" value="1"/>
</dbReference>
<dbReference type="PANTHER" id="PTHR11216:SF174">
    <property type="entry name" value="GH06923P"/>
    <property type="match status" value="1"/>
</dbReference>
<organism evidence="6 7">
    <name type="scientific">Plectus sambesii</name>
    <dbReference type="NCBI Taxonomy" id="2011161"/>
    <lineage>
        <taxon>Eukaryota</taxon>
        <taxon>Metazoa</taxon>
        <taxon>Ecdysozoa</taxon>
        <taxon>Nematoda</taxon>
        <taxon>Chromadorea</taxon>
        <taxon>Plectida</taxon>
        <taxon>Plectina</taxon>
        <taxon>Plectoidea</taxon>
        <taxon>Plectidae</taxon>
        <taxon>Plectus</taxon>
    </lineage>
</organism>
<keyword evidence="3" id="KW-1133">Transmembrane helix</keyword>
<dbReference type="SMART" id="SM00027">
    <property type="entry name" value="EH"/>
    <property type="match status" value="1"/>
</dbReference>
<dbReference type="SUPFAM" id="SSF47473">
    <property type="entry name" value="EF-hand"/>
    <property type="match status" value="1"/>
</dbReference>
<dbReference type="InterPro" id="IPR000261">
    <property type="entry name" value="EH_dom"/>
</dbReference>
<dbReference type="InterPro" id="IPR011992">
    <property type="entry name" value="EF-hand-dom_pair"/>
</dbReference>